<keyword evidence="3 7" id="KW-0479">Metal-binding</keyword>
<protein>
    <recommendedName>
        <fullName evidence="7">Cytochrome c-type biogenesis protein</fullName>
    </recommendedName>
</protein>
<evidence type="ECO:0000313" key="10">
    <source>
        <dbReference type="EMBL" id="AUG54121.1"/>
    </source>
</evidence>
<organism evidence="10 11">
    <name type="scientific">Thalassospira marina</name>
    <dbReference type="NCBI Taxonomy" id="2048283"/>
    <lineage>
        <taxon>Bacteria</taxon>
        <taxon>Pseudomonadati</taxon>
        <taxon>Pseudomonadota</taxon>
        <taxon>Alphaproteobacteria</taxon>
        <taxon>Rhodospirillales</taxon>
        <taxon>Thalassospiraceae</taxon>
        <taxon>Thalassospira</taxon>
    </lineage>
</organism>
<dbReference type="Proteomes" id="UP000233458">
    <property type="component" value="Chromosome"/>
</dbReference>
<dbReference type="Pfam" id="PF03918">
    <property type="entry name" value="CcmH"/>
    <property type="match status" value="1"/>
</dbReference>
<keyword evidence="7" id="KW-0812">Transmembrane</keyword>
<dbReference type="PANTHER" id="PTHR47870">
    <property type="entry name" value="CYTOCHROME C-TYPE BIOGENESIS PROTEIN CCMH"/>
    <property type="match status" value="1"/>
</dbReference>
<evidence type="ECO:0000256" key="7">
    <source>
        <dbReference type="RuleBase" id="RU364112"/>
    </source>
</evidence>
<feature type="domain" description="CcmH/CycL/Ccl2/NrfF N-terminal" evidence="9">
    <location>
        <begin position="20"/>
        <end position="161"/>
    </location>
</feature>
<sequence length="166" mass="18884">MRHLRINGPLLLAMLVLVMTLSFYARPAFAVNPDEMLSDPVLESRARVISEELRCLVCQNQSIDDSDADLAHDLRVLVRERLLAGDTNDQVIDYIVARYGDYVLLNPPFKPDTYILWASPFILLILATLAVIGFYRRKKRDGRNTPANLTDQERKRLDEILSPSGD</sequence>
<keyword evidence="7" id="KW-1133">Transmembrane helix</keyword>
<evidence type="ECO:0000256" key="8">
    <source>
        <dbReference type="SAM" id="MobiDB-lite"/>
    </source>
</evidence>
<feature type="region of interest" description="Disordered" evidence="8">
    <location>
        <begin position="143"/>
        <end position="166"/>
    </location>
</feature>
<dbReference type="PANTHER" id="PTHR47870:SF1">
    <property type="entry name" value="CYTOCHROME C-TYPE BIOGENESIS PROTEIN CCMH"/>
    <property type="match status" value="1"/>
</dbReference>
<dbReference type="InterPro" id="IPR005616">
    <property type="entry name" value="CcmH/CycL/Ccl2/NrfF_N"/>
</dbReference>
<dbReference type="EMBL" id="CP024199">
    <property type="protein sequence ID" value="AUG54121.1"/>
    <property type="molecule type" value="Genomic_DNA"/>
</dbReference>
<accession>A0ABM6QC23</accession>
<dbReference type="Gene3D" id="1.10.8.640">
    <property type="entry name" value="Cytochrome C biogenesis protein"/>
    <property type="match status" value="1"/>
</dbReference>
<keyword evidence="2 7" id="KW-0349">Heme</keyword>
<evidence type="ECO:0000259" key="9">
    <source>
        <dbReference type="Pfam" id="PF03918"/>
    </source>
</evidence>
<evidence type="ECO:0000313" key="11">
    <source>
        <dbReference type="Proteomes" id="UP000233458"/>
    </source>
</evidence>
<dbReference type="InterPro" id="IPR051263">
    <property type="entry name" value="C-type_cytochrome_biogenesis"/>
</dbReference>
<comment type="similarity">
    <text evidence="1 7">Belongs to the CcmH/CycL/Ccl2/NrfF family.</text>
</comment>
<dbReference type="CDD" id="cd16378">
    <property type="entry name" value="CcmH_N"/>
    <property type="match status" value="1"/>
</dbReference>
<keyword evidence="4 7" id="KW-0732">Signal</keyword>
<keyword evidence="7" id="KW-0472">Membrane</keyword>
<reference evidence="10 11" key="1">
    <citation type="submission" date="2017-10" db="EMBL/GenBank/DDBJ databases">
        <title>Biodiversity and function of Thalassospira species in the particle-attached aromatic-hydrocarbon-degrading consortia from the surface seawater of the China South Sea.</title>
        <authorList>
            <person name="Dong C."/>
            <person name="Liu R."/>
            <person name="Shao Z."/>
        </authorList>
    </citation>
    <scope>NUCLEOTIDE SEQUENCE [LARGE SCALE GENOMIC DNA]</scope>
    <source>
        <strain evidence="10 11">CSC3H3</strain>
    </source>
</reference>
<gene>
    <name evidence="10" type="ORF">CSC3H3_16365</name>
</gene>
<evidence type="ECO:0000256" key="3">
    <source>
        <dbReference type="ARBA" id="ARBA00022723"/>
    </source>
</evidence>
<feature type="transmembrane region" description="Helical" evidence="7">
    <location>
        <begin position="114"/>
        <end position="135"/>
    </location>
</feature>
<evidence type="ECO:0000256" key="6">
    <source>
        <dbReference type="ARBA" id="ARBA00023004"/>
    </source>
</evidence>
<evidence type="ECO:0000256" key="2">
    <source>
        <dbReference type="ARBA" id="ARBA00022617"/>
    </source>
</evidence>
<evidence type="ECO:0000256" key="5">
    <source>
        <dbReference type="ARBA" id="ARBA00022748"/>
    </source>
</evidence>
<proteinExistence type="inferred from homology"/>
<keyword evidence="5" id="KW-0201">Cytochrome c-type biogenesis</keyword>
<name>A0ABM6QC23_9PROT</name>
<keyword evidence="11" id="KW-1185">Reference proteome</keyword>
<dbReference type="InterPro" id="IPR038297">
    <property type="entry name" value="CcmH/CycL/NrfF/Ccl2_sf"/>
</dbReference>
<keyword evidence="6 7" id="KW-0408">Iron</keyword>
<evidence type="ECO:0000256" key="4">
    <source>
        <dbReference type="ARBA" id="ARBA00022729"/>
    </source>
</evidence>
<comment type="function">
    <text evidence="7">Possible subunit of a heme lyase.</text>
</comment>
<evidence type="ECO:0000256" key="1">
    <source>
        <dbReference type="ARBA" id="ARBA00010342"/>
    </source>
</evidence>